<sequence>MYNSEMIKLYLHMSLERLVNDEEYSALEAYSSALSHRMLSETAPHKQYLSNQKALLEEGALPAPIYNAVSLVAQQSGVGMKWLELSPWECGCADIGQGVFVPTWSFGRQFNDGVSVSSFKEKPLGFLLAVLGGPFVASFRRMLDEIEHELPPELGTALSTILLKGNLNDNVVLQPAQIHNFLLGLKCLTGDDAKVRVCVWSMFLGTIADMSYECIYDMGKRLGAVDMSGGGG</sequence>
<evidence type="ECO:0000256" key="1">
    <source>
        <dbReference type="ARBA" id="ARBA00022801"/>
    </source>
</evidence>
<proteinExistence type="predicted"/>
<dbReference type="Proteomes" id="UP000054560">
    <property type="component" value="Unassembled WGS sequence"/>
</dbReference>
<reference evidence="4 5" key="1">
    <citation type="submission" date="2011-02" db="EMBL/GenBank/DDBJ databases">
        <title>The Genome Sequence of Sphaeroforma arctica JP610.</title>
        <authorList>
            <consortium name="The Broad Institute Genome Sequencing Platform"/>
            <person name="Russ C."/>
            <person name="Cuomo C."/>
            <person name="Young S.K."/>
            <person name="Zeng Q."/>
            <person name="Gargeya S."/>
            <person name="Alvarado L."/>
            <person name="Berlin A."/>
            <person name="Chapman S.B."/>
            <person name="Chen Z."/>
            <person name="Freedman E."/>
            <person name="Gellesch M."/>
            <person name="Goldberg J."/>
            <person name="Griggs A."/>
            <person name="Gujja S."/>
            <person name="Heilman E."/>
            <person name="Heiman D."/>
            <person name="Howarth C."/>
            <person name="Mehta T."/>
            <person name="Neiman D."/>
            <person name="Pearson M."/>
            <person name="Roberts A."/>
            <person name="Saif S."/>
            <person name="Shea T."/>
            <person name="Shenoy N."/>
            <person name="Sisk P."/>
            <person name="Stolte C."/>
            <person name="Sykes S."/>
            <person name="White J."/>
            <person name="Yandava C."/>
            <person name="Burger G."/>
            <person name="Gray M.W."/>
            <person name="Holland P.W.H."/>
            <person name="King N."/>
            <person name="Lang F.B.F."/>
            <person name="Roger A.J."/>
            <person name="Ruiz-Trillo I."/>
            <person name="Haas B."/>
            <person name="Nusbaum C."/>
            <person name="Birren B."/>
        </authorList>
    </citation>
    <scope>NUCLEOTIDE SEQUENCE [LARGE SCALE GENOMIC DNA]</scope>
    <source>
        <strain evidence="4 5">JP610</strain>
    </source>
</reference>
<dbReference type="InterPro" id="IPR016035">
    <property type="entry name" value="Acyl_Trfase/lysoPLipase"/>
</dbReference>
<feature type="domain" description="PLA2c" evidence="3">
    <location>
        <begin position="30"/>
        <end position="162"/>
    </location>
</feature>
<keyword evidence="5" id="KW-1185">Reference proteome</keyword>
<dbReference type="SUPFAM" id="SSF52151">
    <property type="entry name" value="FabD/lysophospholipase-like"/>
    <property type="match status" value="1"/>
</dbReference>
<evidence type="ECO:0000313" key="4">
    <source>
        <dbReference type="EMBL" id="KNC77197.1"/>
    </source>
</evidence>
<organism evidence="4 5">
    <name type="scientific">Sphaeroforma arctica JP610</name>
    <dbReference type="NCBI Taxonomy" id="667725"/>
    <lineage>
        <taxon>Eukaryota</taxon>
        <taxon>Ichthyosporea</taxon>
        <taxon>Ichthyophonida</taxon>
        <taxon>Sphaeroforma</taxon>
    </lineage>
</organism>
<evidence type="ECO:0000256" key="2">
    <source>
        <dbReference type="ARBA" id="ARBA00023098"/>
    </source>
</evidence>
<protein>
    <recommendedName>
        <fullName evidence="3">PLA2c domain-containing protein</fullName>
    </recommendedName>
</protein>
<gene>
    <name evidence="4" type="ORF">SARC_10336</name>
</gene>
<dbReference type="GO" id="GO:0046475">
    <property type="term" value="P:glycerophospholipid catabolic process"/>
    <property type="evidence" value="ECO:0007669"/>
    <property type="project" value="TreeGrafter"/>
</dbReference>
<dbReference type="GeneID" id="25910840"/>
<evidence type="ECO:0000313" key="5">
    <source>
        <dbReference type="Proteomes" id="UP000054560"/>
    </source>
</evidence>
<evidence type="ECO:0000259" key="3">
    <source>
        <dbReference type="Pfam" id="PF01735"/>
    </source>
</evidence>
<accession>A0A0L0FK97</accession>
<dbReference type="RefSeq" id="XP_014151099.1">
    <property type="nucleotide sequence ID" value="XM_014295624.1"/>
</dbReference>
<dbReference type="OrthoDB" id="6121437at2759"/>
<dbReference type="Pfam" id="PF01735">
    <property type="entry name" value="PLA2_B"/>
    <property type="match status" value="1"/>
</dbReference>
<dbReference type="PANTHER" id="PTHR10728:SF40">
    <property type="entry name" value="PATATIN FAMILY PROTEIN"/>
    <property type="match status" value="1"/>
</dbReference>
<keyword evidence="2" id="KW-0443">Lipid metabolism</keyword>
<dbReference type="GO" id="GO:0004623">
    <property type="term" value="F:phospholipase A2 activity"/>
    <property type="evidence" value="ECO:0007669"/>
    <property type="project" value="TreeGrafter"/>
</dbReference>
<keyword evidence="1" id="KW-0378">Hydrolase</keyword>
<dbReference type="InterPro" id="IPR002642">
    <property type="entry name" value="LysoPLipase_cat_dom"/>
</dbReference>
<dbReference type="STRING" id="667725.A0A0L0FK97"/>
<dbReference type="PANTHER" id="PTHR10728">
    <property type="entry name" value="CYTOSOLIC PHOSPHOLIPASE A2"/>
    <property type="match status" value="1"/>
</dbReference>
<dbReference type="EMBL" id="KQ242807">
    <property type="protein sequence ID" value="KNC77197.1"/>
    <property type="molecule type" value="Genomic_DNA"/>
</dbReference>
<dbReference type="GO" id="GO:0005829">
    <property type="term" value="C:cytosol"/>
    <property type="evidence" value="ECO:0007669"/>
    <property type="project" value="TreeGrafter"/>
</dbReference>
<name>A0A0L0FK97_9EUKA</name>
<dbReference type="Gene3D" id="3.40.1090.10">
    <property type="entry name" value="Cytosolic phospholipase A2 catalytic domain"/>
    <property type="match status" value="1"/>
</dbReference>
<dbReference type="AlphaFoldDB" id="A0A0L0FK97"/>